<dbReference type="GO" id="GO:0005524">
    <property type="term" value="F:ATP binding"/>
    <property type="evidence" value="ECO:0007669"/>
    <property type="project" value="InterPro"/>
</dbReference>
<dbReference type="Pfam" id="PF07728">
    <property type="entry name" value="AAA_5"/>
    <property type="match status" value="1"/>
</dbReference>
<dbReference type="HOGENOM" id="CLU_574836_0_0_12"/>
<reference evidence="3" key="1">
    <citation type="submission" date="2009-12" db="EMBL/GenBank/DDBJ databases">
        <title>Complete sequence of Treponema primitia strain ZAS-2.</title>
        <authorList>
            <person name="Tetu S.G."/>
            <person name="Matson E."/>
            <person name="Ren Q."/>
            <person name="Seshadri R."/>
            <person name="Elbourne L."/>
            <person name="Hassan K.A."/>
            <person name="Durkin A."/>
            <person name="Radune D."/>
            <person name="Mohamoud Y."/>
            <person name="Shay R."/>
            <person name="Jin S."/>
            <person name="Zhang X."/>
            <person name="Lucey K."/>
            <person name="Ballor N.R."/>
            <person name="Ottesen E."/>
            <person name="Rosenthal R."/>
            <person name="Allen A."/>
            <person name="Leadbetter J.R."/>
            <person name="Paulsen I.T."/>
        </authorList>
    </citation>
    <scope>NUCLEOTIDE SEQUENCE [LARGE SCALE GENOMIC DNA]</scope>
    <source>
        <strain evidence="3">ATCC BAA-887 / DSM 12427 / ZAS-2</strain>
    </source>
</reference>
<name>F5YMN2_TREPZ</name>
<protein>
    <recommendedName>
        <fullName evidence="1">ATPase dynein-related AAA domain-containing protein</fullName>
    </recommendedName>
</protein>
<evidence type="ECO:0000259" key="1">
    <source>
        <dbReference type="Pfam" id="PF07728"/>
    </source>
</evidence>
<dbReference type="InterPro" id="IPR027417">
    <property type="entry name" value="P-loop_NTPase"/>
</dbReference>
<feature type="domain" description="ATPase dynein-related AAA" evidence="1">
    <location>
        <begin position="25"/>
        <end position="147"/>
    </location>
</feature>
<sequence>MKGINRIRDRIEIAIEITRDSQVPILLMANPGLAKSTVVYNWARRNNYHIETLIGSRFSQEEILGFQVRAEDRETGEHYLELLPPHWYRNILEQESRQVPSVLFLDELSTAQENVQGALLQLVFERKIGNGRTLPESTLVIAAANYKQNIPFQFNIMAPILNRFCLINLSYDSNDAFLDEFLQDEAELVKDLVVFEEKEITPWQRDYLRDGLKMMFRTLFRSFEEDNRDMDKDLIYTMDINNQVYNTMYDDDSRYVYNFISGRTLWYLHKVTLSFLRKGLTIEEHGAAILNMVFGLIGLGTNTFTDTQRKAYLKNAETLYRRLYGILASRDSPGALESASSDLSAALDFTGKSAADAINEWVLFHESSVLQELLDPNLEALASHIGTAYGISPGDIERLHQRINHNKADLYTFSNDMQRLDYLIGIIEDEQKGVPIETAGDQVGGGHGALSLLRSIRDAYGPCRDEAAQLMMKNI</sequence>
<dbReference type="eggNOG" id="COG0714">
    <property type="taxonomic scope" value="Bacteria"/>
</dbReference>
<dbReference type="SUPFAM" id="SSF52540">
    <property type="entry name" value="P-loop containing nucleoside triphosphate hydrolases"/>
    <property type="match status" value="1"/>
</dbReference>
<dbReference type="GO" id="GO:0016887">
    <property type="term" value="F:ATP hydrolysis activity"/>
    <property type="evidence" value="ECO:0007669"/>
    <property type="project" value="InterPro"/>
</dbReference>
<keyword evidence="3" id="KW-1185">Reference proteome</keyword>
<evidence type="ECO:0000313" key="2">
    <source>
        <dbReference type="EMBL" id="AEF85375.1"/>
    </source>
</evidence>
<dbReference type="STRING" id="545694.TREPR_3073"/>
<dbReference type="KEGG" id="tpi:TREPR_3073"/>
<reference evidence="2 3" key="2">
    <citation type="journal article" date="2011" name="ISME J.">
        <title>RNA-seq reveals cooperative metabolic interactions between two termite-gut spirochete species in co-culture.</title>
        <authorList>
            <person name="Rosenthal A.Z."/>
            <person name="Matson E.G."/>
            <person name="Eldar A."/>
            <person name="Leadbetter J.R."/>
        </authorList>
    </citation>
    <scope>NUCLEOTIDE SEQUENCE [LARGE SCALE GENOMIC DNA]</scope>
    <source>
        <strain evidence="3">ATCC BAA-887 / DSM 12427 / ZAS-2</strain>
    </source>
</reference>
<dbReference type="Gene3D" id="3.40.50.300">
    <property type="entry name" value="P-loop containing nucleotide triphosphate hydrolases"/>
    <property type="match status" value="1"/>
</dbReference>
<proteinExistence type="predicted"/>
<organism evidence="2 3">
    <name type="scientific">Treponema primitia (strain ATCC BAA-887 / DSM 12427 / ZAS-2)</name>
    <dbReference type="NCBI Taxonomy" id="545694"/>
    <lineage>
        <taxon>Bacteria</taxon>
        <taxon>Pseudomonadati</taxon>
        <taxon>Spirochaetota</taxon>
        <taxon>Spirochaetia</taxon>
        <taxon>Spirochaetales</taxon>
        <taxon>Treponemataceae</taxon>
        <taxon>Treponema</taxon>
    </lineage>
</organism>
<dbReference type="OrthoDB" id="9808317at2"/>
<dbReference type="AlphaFoldDB" id="F5YMN2"/>
<accession>F5YMN2</accession>
<dbReference type="EMBL" id="CP001843">
    <property type="protein sequence ID" value="AEF85375.1"/>
    <property type="molecule type" value="Genomic_DNA"/>
</dbReference>
<evidence type="ECO:0000313" key="3">
    <source>
        <dbReference type="Proteomes" id="UP000009223"/>
    </source>
</evidence>
<dbReference type="InterPro" id="IPR011704">
    <property type="entry name" value="ATPase_dyneun-rel_AAA"/>
</dbReference>
<dbReference type="RefSeq" id="WP_015707183.1">
    <property type="nucleotide sequence ID" value="NC_015578.1"/>
</dbReference>
<dbReference type="Proteomes" id="UP000009223">
    <property type="component" value="Chromosome"/>
</dbReference>
<gene>
    <name evidence="2" type="ordered locus">TREPR_3073</name>
</gene>